<feature type="domain" description="M23ase beta-sheet core" evidence="3">
    <location>
        <begin position="156"/>
        <end position="244"/>
    </location>
</feature>
<dbReference type="EC" id="3.4.-.-" evidence="4"/>
<dbReference type="PANTHER" id="PTHR21666">
    <property type="entry name" value="PEPTIDASE-RELATED"/>
    <property type="match status" value="1"/>
</dbReference>
<dbReference type="AlphaFoldDB" id="A0AAU7VLB2"/>
<dbReference type="InterPro" id="IPR050570">
    <property type="entry name" value="Cell_wall_metabolism_enzyme"/>
</dbReference>
<dbReference type="GO" id="GO:0004222">
    <property type="term" value="F:metalloendopeptidase activity"/>
    <property type="evidence" value="ECO:0007669"/>
    <property type="project" value="TreeGrafter"/>
</dbReference>
<evidence type="ECO:0000256" key="2">
    <source>
        <dbReference type="SAM" id="Phobius"/>
    </source>
</evidence>
<dbReference type="SUPFAM" id="SSF51261">
    <property type="entry name" value="Duplicated hybrid motif"/>
    <property type="match status" value="1"/>
</dbReference>
<dbReference type="EMBL" id="CP158367">
    <property type="protein sequence ID" value="XBX74768.1"/>
    <property type="molecule type" value="Genomic_DNA"/>
</dbReference>
<organism evidence="4">
    <name type="scientific">Proteinivorax tanatarense</name>
    <dbReference type="NCBI Taxonomy" id="1260629"/>
    <lineage>
        <taxon>Bacteria</taxon>
        <taxon>Bacillati</taxon>
        <taxon>Bacillota</taxon>
        <taxon>Clostridia</taxon>
        <taxon>Eubacteriales</taxon>
        <taxon>Proteinivoracaceae</taxon>
        <taxon>Proteinivorax</taxon>
    </lineage>
</organism>
<reference evidence="4" key="2">
    <citation type="submission" date="2024-06" db="EMBL/GenBank/DDBJ databases">
        <authorList>
            <person name="Petrova K.O."/>
            <person name="Toshchakov S.V."/>
            <person name="Boltjanskaja Y.V."/>
            <person name="Kevbrin V."/>
        </authorList>
    </citation>
    <scope>NUCLEOTIDE SEQUENCE</scope>
    <source>
        <strain evidence="4">Z-910T</strain>
    </source>
</reference>
<dbReference type="InterPro" id="IPR011055">
    <property type="entry name" value="Dup_hybrid_motif"/>
</dbReference>
<dbReference type="CDD" id="cd12797">
    <property type="entry name" value="M23_peptidase"/>
    <property type="match status" value="1"/>
</dbReference>
<protein>
    <submittedName>
        <fullName evidence="4">M23 family metallopeptidase</fullName>
        <ecNumber evidence="4">3.4.-.-</ecNumber>
    </submittedName>
</protein>
<keyword evidence="4" id="KW-0378">Hydrolase</keyword>
<reference evidence="4" key="1">
    <citation type="journal article" date="2013" name="Extremophiles">
        <title>Proteinivorax tanatarense gen. nov., sp. nov., an anaerobic, haloalkaliphilic, proteolytic bacterium isolated from a decaying algal bloom, and proposal of Proteinivoraceae fam. nov.</title>
        <authorList>
            <person name="Kevbrin V."/>
            <person name="Boltyanskaya Y."/>
            <person name="Zhilina T."/>
            <person name="Kolganova T."/>
            <person name="Lavrentjeva E."/>
            <person name="Kuznetsov B."/>
        </authorList>
    </citation>
    <scope>NUCLEOTIDE SEQUENCE</scope>
    <source>
        <strain evidence="4">Z-910T</strain>
    </source>
</reference>
<accession>A0AAU7VLB2</accession>
<keyword evidence="2" id="KW-0812">Transmembrane</keyword>
<keyword evidence="1" id="KW-0732">Signal</keyword>
<dbReference type="RefSeq" id="WP_350343517.1">
    <property type="nucleotide sequence ID" value="NZ_CP158367.1"/>
</dbReference>
<feature type="transmembrane region" description="Helical" evidence="2">
    <location>
        <begin position="47"/>
        <end position="67"/>
    </location>
</feature>
<evidence type="ECO:0000259" key="3">
    <source>
        <dbReference type="Pfam" id="PF01551"/>
    </source>
</evidence>
<dbReference type="Gene3D" id="2.70.70.10">
    <property type="entry name" value="Glucose Permease (Domain IIA)"/>
    <property type="match status" value="1"/>
</dbReference>
<name>A0AAU7VLB2_9FIRM</name>
<gene>
    <name evidence="4" type="ORF">PRVXT_002826</name>
</gene>
<evidence type="ECO:0000256" key="1">
    <source>
        <dbReference type="ARBA" id="ARBA00022729"/>
    </source>
</evidence>
<keyword evidence="2" id="KW-0472">Membrane</keyword>
<dbReference type="Pfam" id="PF01551">
    <property type="entry name" value="Peptidase_M23"/>
    <property type="match status" value="1"/>
</dbReference>
<keyword evidence="2" id="KW-1133">Transmembrane helix</keyword>
<proteinExistence type="predicted"/>
<dbReference type="InterPro" id="IPR016047">
    <property type="entry name" value="M23ase_b-sheet_dom"/>
</dbReference>
<evidence type="ECO:0000313" key="4">
    <source>
        <dbReference type="EMBL" id="XBX74768.1"/>
    </source>
</evidence>
<sequence length="261" mass="29635">MKKYYIKMKKILLQFYLRLKESTVVFIKKANKCIRQGFKKFMGLPKYIKTASAYVVFIVLLLSFTFWRINSLPSFSVQDTPSQPNVENKMNHNIYDEMEISRDFEDEKGEEKEEPITEQESEEVTTEIANLSWPLQGEVVKKFNDMWTLNSTHQPITGIAIQAETDSKVRAALSGSVEQVYNDPMHGNTVVIANEKYTTVYSSLSSEILVNEGQKVSKGDSLGTPGNSSLLDISPSFLLFEVTEINSEGKSEYIDPLSLLE</sequence>
<dbReference type="PANTHER" id="PTHR21666:SF289">
    <property type="entry name" value="L-ALA--D-GLU ENDOPEPTIDASE"/>
    <property type="match status" value="1"/>
</dbReference>